<feature type="region of interest" description="Disordered" evidence="1">
    <location>
        <begin position="426"/>
        <end position="459"/>
    </location>
</feature>
<sequence length="459" mass="51722">MFSFHKPKVYRSTAGCCICKAKSSSSRFTDSKKYETDFIQCFQLDSPRKGEICNACVLLVKRFKRLPPGSNRHWGHVVDARTGPGLKSMTKFKKRKEEQEGKEVYTSKIFKKSKKKAFKKDTSSLGGSSDDSPPSPTESQHSDFDDDGIFEKKLLFSYSTRAQKQNNLKRQEAALKSKRKRKNPNPIKVSRWPANFFNLFSDVVSDELWHQKITCCGAIYECKGVEAVMINVSSFKPCKQHASSRSKNSNEIVSSSSSINSIQQMPKISEMPPQISSTQQQHTPTAIKKHHLFLKRNSDPSVTKSCDTTSSSTNVTEFSNINDKTELMDTTDERKDNMQSIDIKFKINDNKNVINKMEDENAYEQIEANGKLLLQEINHHAEVVKIIKPALQQPLQHPLSSVNGDKMSMLKYKLASMARFGGLGNDNSSDSGYEEVVQDGTKQLIPQMPPPQADVLQSL</sequence>
<evidence type="ECO:0008006" key="4">
    <source>
        <dbReference type="Google" id="ProtNLM"/>
    </source>
</evidence>
<dbReference type="Pfam" id="PF15396">
    <property type="entry name" value="FAM60A"/>
    <property type="match status" value="1"/>
</dbReference>
<organism evidence="2 3">
    <name type="scientific">Polypedilum vanderplanki</name>
    <name type="common">Sleeping chironomid midge</name>
    <dbReference type="NCBI Taxonomy" id="319348"/>
    <lineage>
        <taxon>Eukaryota</taxon>
        <taxon>Metazoa</taxon>
        <taxon>Ecdysozoa</taxon>
        <taxon>Arthropoda</taxon>
        <taxon>Hexapoda</taxon>
        <taxon>Insecta</taxon>
        <taxon>Pterygota</taxon>
        <taxon>Neoptera</taxon>
        <taxon>Endopterygota</taxon>
        <taxon>Diptera</taxon>
        <taxon>Nematocera</taxon>
        <taxon>Chironomoidea</taxon>
        <taxon>Chironomidae</taxon>
        <taxon>Chironominae</taxon>
        <taxon>Polypedilum</taxon>
        <taxon>Polypedilum</taxon>
    </lineage>
</organism>
<comment type="caution">
    <text evidence="2">The sequence shown here is derived from an EMBL/GenBank/DDBJ whole genome shotgun (WGS) entry which is preliminary data.</text>
</comment>
<feature type="region of interest" description="Disordered" evidence="1">
    <location>
        <begin position="120"/>
        <end position="145"/>
    </location>
</feature>
<gene>
    <name evidence="2" type="ORF">PVAND_002148</name>
</gene>
<dbReference type="EMBL" id="JADBJN010000003">
    <property type="protein sequence ID" value="KAG5671984.1"/>
    <property type="molecule type" value="Genomic_DNA"/>
</dbReference>
<dbReference type="GO" id="GO:0030336">
    <property type="term" value="P:negative regulation of cell migration"/>
    <property type="evidence" value="ECO:0007669"/>
    <property type="project" value="TreeGrafter"/>
</dbReference>
<accession>A0A9J6BQJ8</accession>
<keyword evidence="3" id="KW-1185">Reference proteome</keyword>
<dbReference type="PANTHER" id="PTHR13422">
    <property type="entry name" value="SIN3-HDAC COMPLEX-ASSOCIATED FACTOR"/>
    <property type="match status" value="1"/>
</dbReference>
<dbReference type="OrthoDB" id="10023333at2759"/>
<dbReference type="AlphaFoldDB" id="A0A9J6BQJ8"/>
<feature type="region of interest" description="Disordered" evidence="1">
    <location>
        <begin position="165"/>
        <end position="187"/>
    </location>
</feature>
<evidence type="ECO:0000313" key="2">
    <source>
        <dbReference type="EMBL" id="KAG5671984.1"/>
    </source>
</evidence>
<reference evidence="2" key="1">
    <citation type="submission" date="2021-03" db="EMBL/GenBank/DDBJ databases">
        <title>Chromosome level genome of the anhydrobiotic midge Polypedilum vanderplanki.</title>
        <authorList>
            <person name="Yoshida Y."/>
            <person name="Kikawada T."/>
            <person name="Gusev O."/>
        </authorList>
    </citation>
    <scope>NUCLEOTIDE SEQUENCE</scope>
    <source>
        <strain evidence="2">NIAS01</strain>
        <tissue evidence="2">Whole body or cell culture</tissue>
    </source>
</reference>
<name>A0A9J6BQJ8_POLVA</name>
<dbReference type="GO" id="GO:0070822">
    <property type="term" value="C:Sin3-type complex"/>
    <property type="evidence" value="ECO:0007669"/>
    <property type="project" value="TreeGrafter"/>
</dbReference>
<evidence type="ECO:0000313" key="3">
    <source>
        <dbReference type="Proteomes" id="UP001107558"/>
    </source>
</evidence>
<dbReference type="InterPro" id="IPR026065">
    <property type="entry name" value="FAM60A"/>
</dbReference>
<feature type="compositionally biased region" description="Low complexity" evidence="1">
    <location>
        <begin position="123"/>
        <end position="132"/>
    </location>
</feature>
<dbReference type="Proteomes" id="UP001107558">
    <property type="component" value="Chromosome 3"/>
</dbReference>
<dbReference type="PANTHER" id="PTHR13422:SF12">
    <property type="entry name" value="SIN3-HDAC COMPLEX-ASSOCIATED FACTOR"/>
    <property type="match status" value="1"/>
</dbReference>
<protein>
    <recommendedName>
        <fullName evidence="4">Protein FAM60A</fullName>
    </recommendedName>
</protein>
<evidence type="ECO:0000256" key="1">
    <source>
        <dbReference type="SAM" id="MobiDB-lite"/>
    </source>
</evidence>
<proteinExistence type="predicted"/>